<evidence type="ECO:0000313" key="2">
    <source>
        <dbReference type="EMBL" id="QJA48857.1"/>
    </source>
</evidence>
<evidence type="ECO:0000256" key="1">
    <source>
        <dbReference type="SAM" id="Coils"/>
    </source>
</evidence>
<sequence length="68" mass="7968">MANYIYECPVCNNLIMLAIDSESCPFQRSLVGQCDKCNNKVEILEDSYKEWLKEKEKEVKQDYPEGDE</sequence>
<accession>A0A6H1ZNG0</accession>
<dbReference type="EMBL" id="MT144106">
    <property type="protein sequence ID" value="QJA48857.1"/>
    <property type="molecule type" value="Genomic_DNA"/>
</dbReference>
<proteinExistence type="predicted"/>
<keyword evidence="1" id="KW-0175">Coiled coil</keyword>
<name>A0A6H1ZNG0_9ZZZZ</name>
<organism evidence="2">
    <name type="scientific">viral metagenome</name>
    <dbReference type="NCBI Taxonomy" id="1070528"/>
    <lineage>
        <taxon>unclassified sequences</taxon>
        <taxon>metagenomes</taxon>
        <taxon>organismal metagenomes</taxon>
    </lineage>
</organism>
<protein>
    <submittedName>
        <fullName evidence="2">Uncharacterized protein</fullName>
    </submittedName>
</protein>
<gene>
    <name evidence="2" type="ORF">TM448A01175_0012</name>
</gene>
<feature type="coiled-coil region" evidence="1">
    <location>
        <begin position="34"/>
        <end position="61"/>
    </location>
</feature>
<reference evidence="2" key="1">
    <citation type="submission" date="2020-03" db="EMBL/GenBank/DDBJ databases">
        <title>The deep terrestrial virosphere.</title>
        <authorList>
            <person name="Holmfeldt K."/>
            <person name="Nilsson E."/>
            <person name="Simone D."/>
            <person name="Lopez-Fernandez M."/>
            <person name="Wu X."/>
            <person name="de Brujin I."/>
            <person name="Lundin D."/>
            <person name="Andersson A."/>
            <person name="Bertilsson S."/>
            <person name="Dopson M."/>
        </authorList>
    </citation>
    <scope>NUCLEOTIDE SEQUENCE</scope>
    <source>
        <strain evidence="2">TM448A01175</strain>
    </source>
</reference>
<dbReference type="AlphaFoldDB" id="A0A6H1ZNG0"/>